<dbReference type="InterPro" id="IPR044770">
    <property type="entry name" value="MFS_spinster-like"/>
</dbReference>
<sequence>MKNADMMFGGITSICEILGTLPGGIILDRVNSTINNAFKLLTGATFLGAVFCFSAFLYEEHVCLRPLSMALPTILIHICGDVPSSPLVGALQDHVNNWRTTALSLTAILFLAAGGVWFIGIFLHSVDKFNEDSKHNVSTVGNPTEVTESAEP</sequence>
<dbReference type="OrthoDB" id="6770063at2759"/>
<keyword evidence="2" id="KW-0813">Transport</keyword>
<evidence type="ECO:0000256" key="2">
    <source>
        <dbReference type="ARBA" id="ARBA00022448"/>
    </source>
</evidence>
<dbReference type="PANTHER" id="PTHR23505">
    <property type="entry name" value="SPINSTER"/>
    <property type="match status" value="1"/>
</dbReference>
<dbReference type="InterPro" id="IPR036259">
    <property type="entry name" value="MFS_trans_sf"/>
</dbReference>
<protein>
    <submittedName>
        <fullName evidence="7">Major facilitator superfamily</fullName>
    </submittedName>
</protein>
<keyword evidence="4 6" id="KW-1133">Transmembrane helix</keyword>
<organism evidence="7 8">
    <name type="scientific">Thalictrum thalictroides</name>
    <name type="common">Rue-anemone</name>
    <name type="synonym">Anemone thalictroides</name>
    <dbReference type="NCBI Taxonomy" id="46969"/>
    <lineage>
        <taxon>Eukaryota</taxon>
        <taxon>Viridiplantae</taxon>
        <taxon>Streptophyta</taxon>
        <taxon>Embryophyta</taxon>
        <taxon>Tracheophyta</taxon>
        <taxon>Spermatophyta</taxon>
        <taxon>Magnoliopsida</taxon>
        <taxon>Ranunculales</taxon>
        <taxon>Ranunculaceae</taxon>
        <taxon>Thalictroideae</taxon>
        <taxon>Thalictrum</taxon>
    </lineage>
</organism>
<evidence type="ECO:0000256" key="1">
    <source>
        <dbReference type="ARBA" id="ARBA00004141"/>
    </source>
</evidence>
<dbReference type="GO" id="GO:0016020">
    <property type="term" value="C:membrane"/>
    <property type="evidence" value="ECO:0007669"/>
    <property type="project" value="UniProtKB-SubCell"/>
</dbReference>
<reference evidence="7 8" key="1">
    <citation type="submission" date="2020-06" db="EMBL/GenBank/DDBJ databases">
        <title>Transcriptomic and genomic resources for Thalictrum thalictroides and T. hernandezii: Facilitating candidate gene discovery in an emerging model plant lineage.</title>
        <authorList>
            <person name="Arias T."/>
            <person name="Riano-Pachon D.M."/>
            <person name="Di Stilio V.S."/>
        </authorList>
    </citation>
    <scope>NUCLEOTIDE SEQUENCE [LARGE SCALE GENOMIC DNA]</scope>
    <source>
        <strain evidence="8">cv. WT478/WT964</strain>
        <tissue evidence="7">Leaves</tissue>
    </source>
</reference>
<dbReference type="SUPFAM" id="SSF103473">
    <property type="entry name" value="MFS general substrate transporter"/>
    <property type="match status" value="1"/>
</dbReference>
<accession>A0A7J6VFS1</accession>
<evidence type="ECO:0000313" key="7">
    <source>
        <dbReference type="EMBL" id="KAF5183607.1"/>
    </source>
</evidence>
<name>A0A7J6VFS1_THATH</name>
<feature type="transmembrane region" description="Helical" evidence="6">
    <location>
        <begin position="102"/>
        <end position="123"/>
    </location>
</feature>
<evidence type="ECO:0000256" key="6">
    <source>
        <dbReference type="SAM" id="Phobius"/>
    </source>
</evidence>
<gene>
    <name evidence="7" type="ORF">FRX31_026805</name>
</gene>
<keyword evidence="3 6" id="KW-0812">Transmembrane</keyword>
<evidence type="ECO:0000313" key="8">
    <source>
        <dbReference type="Proteomes" id="UP000554482"/>
    </source>
</evidence>
<keyword evidence="8" id="KW-1185">Reference proteome</keyword>
<dbReference type="EMBL" id="JABWDY010033193">
    <property type="protein sequence ID" value="KAF5183607.1"/>
    <property type="molecule type" value="Genomic_DNA"/>
</dbReference>
<feature type="transmembrane region" description="Helical" evidence="6">
    <location>
        <begin position="38"/>
        <end position="58"/>
    </location>
</feature>
<evidence type="ECO:0000256" key="5">
    <source>
        <dbReference type="ARBA" id="ARBA00023136"/>
    </source>
</evidence>
<dbReference type="Proteomes" id="UP000554482">
    <property type="component" value="Unassembled WGS sequence"/>
</dbReference>
<dbReference type="PANTHER" id="PTHR23505:SF79">
    <property type="entry name" value="PROTEIN SPINSTER"/>
    <property type="match status" value="1"/>
</dbReference>
<evidence type="ECO:0000256" key="3">
    <source>
        <dbReference type="ARBA" id="ARBA00022692"/>
    </source>
</evidence>
<dbReference type="AlphaFoldDB" id="A0A7J6VFS1"/>
<comment type="subcellular location">
    <subcellularLocation>
        <location evidence="1">Membrane</location>
        <topology evidence="1">Multi-pass membrane protein</topology>
    </subcellularLocation>
</comment>
<comment type="caution">
    <text evidence="7">The sequence shown here is derived from an EMBL/GenBank/DDBJ whole genome shotgun (WGS) entry which is preliminary data.</text>
</comment>
<proteinExistence type="predicted"/>
<evidence type="ECO:0000256" key="4">
    <source>
        <dbReference type="ARBA" id="ARBA00022989"/>
    </source>
</evidence>
<keyword evidence="5 6" id="KW-0472">Membrane</keyword>
<feature type="transmembrane region" description="Helical" evidence="6">
    <location>
        <begin position="6"/>
        <end position="26"/>
    </location>
</feature>